<proteinExistence type="predicted"/>
<organism evidence="2 3">
    <name type="scientific">Marinifilum breve</name>
    <dbReference type="NCBI Taxonomy" id="2184082"/>
    <lineage>
        <taxon>Bacteria</taxon>
        <taxon>Pseudomonadati</taxon>
        <taxon>Bacteroidota</taxon>
        <taxon>Bacteroidia</taxon>
        <taxon>Marinilabiliales</taxon>
        <taxon>Marinifilaceae</taxon>
    </lineage>
</organism>
<feature type="domain" description="NadR/Ttd14 AAA" evidence="1">
    <location>
        <begin position="6"/>
        <end position="167"/>
    </location>
</feature>
<evidence type="ECO:0000259" key="1">
    <source>
        <dbReference type="Pfam" id="PF13521"/>
    </source>
</evidence>
<keyword evidence="3" id="KW-1185">Reference proteome</keyword>
<protein>
    <recommendedName>
        <fullName evidence="1">NadR/Ttd14 AAA domain-containing protein</fullName>
    </recommendedName>
</protein>
<accession>A0A2V3ZS57</accession>
<sequence>MEVNNRYIITGGPGSGKSSLLNALIDKDHKGFEEISRIVIREQHELNGDKLPWKNLAAFAEICFERMSKQLKDCNSTNYCFYDRGIPDIIAYVRRGGLKVPEKYYEKSNQYNPIVFIAPPWQEIFINDAERPESFDDSMEIYQFLKETYNELGFQTIELPKVSIKERVQFIEDYLSACKD</sequence>
<dbReference type="Gene3D" id="3.40.50.300">
    <property type="entry name" value="P-loop containing nucleotide triphosphate hydrolases"/>
    <property type="match status" value="1"/>
</dbReference>
<comment type="caution">
    <text evidence="2">The sequence shown here is derived from an EMBL/GenBank/DDBJ whole genome shotgun (WGS) entry which is preliminary data.</text>
</comment>
<dbReference type="InterPro" id="IPR038727">
    <property type="entry name" value="NadR/Ttd14_AAA_dom"/>
</dbReference>
<evidence type="ECO:0000313" key="3">
    <source>
        <dbReference type="Proteomes" id="UP000248079"/>
    </source>
</evidence>
<reference evidence="2 3" key="1">
    <citation type="submission" date="2018-05" db="EMBL/GenBank/DDBJ databases">
        <title>Marinifilum breve JC075T sp. nov., a marine bacterium isolated from Yongle Blue Hole in the South China Sea.</title>
        <authorList>
            <person name="Fu T."/>
        </authorList>
    </citation>
    <scope>NUCLEOTIDE SEQUENCE [LARGE SCALE GENOMIC DNA]</scope>
    <source>
        <strain evidence="2 3">JC075</strain>
    </source>
</reference>
<dbReference type="InterPro" id="IPR027417">
    <property type="entry name" value="P-loop_NTPase"/>
</dbReference>
<gene>
    <name evidence="2" type="ORF">DF185_20205</name>
</gene>
<dbReference type="OrthoDB" id="5638848at2"/>
<dbReference type="Proteomes" id="UP000248079">
    <property type="component" value="Unassembled WGS sequence"/>
</dbReference>
<name>A0A2V3ZS57_9BACT</name>
<dbReference type="EMBL" id="QFLI01000012">
    <property type="protein sequence ID" value="PXX96112.1"/>
    <property type="molecule type" value="Genomic_DNA"/>
</dbReference>
<dbReference type="Pfam" id="PF13521">
    <property type="entry name" value="AAA_28"/>
    <property type="match status" value="1"/>
</dbReference>
<dbReference type="AlphaFoldDB" id="A0A2V3ZS57"/>
<evidence type="ECO:0000313" key="2">
    <source>
        <dbReference type="EMBL" id="PXX96112.1"/>
    </source>
</evidence>
<dbReference type="RefSeq" id="WP_110363075.1">
    <property type="nucleotide sequence ID" value="NZ_QFLI01000012.1"/>
</dbReference>
<dbReference type="SUPFAM" id="SSF52540">
    <property type="entry name" value="P-loop containing nucleoside triphosphate hydrolases"/>
    <property type="match status" value="1"/>
</dbReference>